<dbReference type="Pfam" id="PF00106">
    <property type="entry name" value="adh_short"/>
    <property type="match status" value="1"/>
</dbReference>
<dbReference type="PANTHER" id="PTHR43115">
    <property type="entry name" value="DEHYDROGENASE/REDUCTASE SDR FAMILY MEMBER 11"/>
    <property type="match status" value="1"/>
</dbReference>
<dbReference type="EMBL" id="AP026800">
    <property type="protein sequence ID" value="BDR55086.1"/>
    <property type="molecule type" value="Genomic_DNA"/>
</dbReference>
<dbReference type="PANTHER" id="PTHR43115:SF4">
    <property type="entry name" value="DEHYDROGENASE_REDUCTASE SDR FAMILY MEMBER 11"/>
    <property type="match status" value="1"/>
</dbReference>
<dbReference type="InterPro" id="IPR002347">
    <property type="entry name" value="SDR_fam"/>
</dbReference>
<reference evidence="3 4" key="1">
    <citation type="journal article" date="2023" name="Microbiol. Spectr.">
        <title>Symbiosis of Carpenter Bees with Uncharacterized Lactic Acid Bacteria Showing NAD Auxotrophy.</title>
        <authorList>
            <person name="Kawasaki S."/>
            <person name="Ozawa K."/>
            <person name="Mori T."/>
            <person name="Yamamoto A."/>
            <person name="Ito M."/>
            <person name="Ohkuma M."/>
            <person name="Sakamoto M."/>
            <person name="Matsutani M."/>
        </authorList>
    </citation>
    <scope>NUCLEOTIDE SEQUENCE [LARGE SCALE GENOMIC DNA]</scope>
    <source>
        <strain evidence="3 4">KimH</strain>
    </source>
</reference>
<dbReference type="Proteomes" id="UP001321748">
    <property type="component" value="Chromosome"/>
</dbReference>
<sequence length="248" mass="26430">MTIANKTVLITGASSGIGEASAKLLAQQGANVVLGARREGKLKQIADDISAAGGHAAYRQLDVTDPQQNKDFVAFAKEQFGSVDVMFLNAGLMPSSPLSALKTDEWNQMIDVNLKGVLNGIAAALPEFTSQKSGQFITTSSVAGLKAYPNGAVYGATKWAVRDLMEVLRMESAIEGTHIRTATIYPAAIQTELLSTITDPGALEAMNQTYDTYQIAPERVASVVSFAIDQPEDTNVCEFTIGPTTQPW</sequence>
<evidence type="ECO:0000313" key="3">
    <source>
        <dbReference type="EMBL" id="BDR55086.1"/>
    </source>
</evidence>
<accession>A0ABM8BDW5</accession>
<keyword evidence="4" id="KW-1185">Reference proteome</keyword>
<dbReference type="PRINTS" id="PR00081">
    <property type="entry name" value="GDHRDH"/>
</dbReference>
<gene>
    <name evidence="3" type="primary">ypiA</name>
    <name evidence="3" type="ORF">KIMH_11970</name>
</gene>
<dbReference type="PROSITE" id="PS00061">
    <property type="entry name" value="ADH_SHORT"/>
    <property type="match status" value="1"/>
</dbReference>
<keyword evidence="2" id="KW-0560">Oxidoreductase</keyword>
<dbReference type="RefSeq" id="WP_317642589.1">
    <property type="nucleotide sequence ID" value="NZ_AP026800.1"/>
</dbReference>
<dbReference type="InterPro" id="IPR020904">
    <property type="entry name" value="Sc_DH/Rdtase_CS"/>
</dbReference>
<organism evidence="3 4">
    <name type="scientific">Bombiscardovia apis</name>
    <dbReference type="NCBI Taxonomy" id="2932182"/>
    <lineage>
        <taxon>Bacteria</taxon>
        <taxon>Bacillati</taxon>
        <taxon>Actinomycetota</taxon>
        <taxon>Actinomycetes</taxon>
        <taxon>Bifidobacteriales</taxon>
        <taxon>Bifidobacteriaceae</taxon>
        <taxon>Bombiscardovia</taxon>
    </lineage>
</organism>
<evidence type="ECO:0000256" key="2">
    <source>
        <dbReference type="ARBA" id="ARBA00023002"/>
    </source>
</evidence>
<name>A0ABM8BDW5_9BIFI</name>
<dbReference type="SUPFAM" id="SSF51735">
    <property type="entry name" value="NAD(P)-binding Rossmann-fold domains"/>
    <property type="match status" value="1"/>
</dbReference>
<protein>
    <submittedName>
        <fullName evidence="3">Oxidoreductase</fullName>
    </submittedName>
</protein>
<dbReference type="CDD" id="cd05233">
    <property type="entry name" value="SDR_c"/>
    <property type="match status" value="1"/>
</dbReference>
<dbReference type="Gene3D" id="3.40.50.720">
    <property type="entry name" value="NAD(P)-binding Rossmann-like Domain"/>
    <property type="match status" value="1"/>
</dbReference>
<proteinExistence type="inferred from homology"/>
<evidence type="ECO:0000256" key="1">
    <source>
        <dbReference type="ARBA" id="ARBA00006484"/>
    </source>
</evidence>
<evidence type="ECO:0000313" key="4">
    <source>
        <dbReference type="Proteomes" id="UP001321748"/>
    </source>
</evidence>
<dbReference type="InterPro" id="IPR036291">
    <property type="entry name" value="NAD(P)-bd_dom_sf"/>
</dbReference>
<comment type="similarity">
    <text evidence="1">Belongs to the short-chain dehydrogenases/reductases (SDR) family.</text>
</comment>